<evidence type="ECO:0000313" key="1">
    <source>
        <dbReference type="EMBL" id="CAB4793177.1"/>
    </source>
</evidence>
<accession>A0A6J6XGS4</accession>
<reference evidence="1" key="1">
    <citation type="submission" date="2020-05" db="EMBL/GenBank/DDBJ databases">
        <authorList>
            <person name="Chiriac C."/>
            <person name="Salcher M."/>
            <person name="Ghai R."/>
            <person name="Kavagutti S V."/>
        </authorList>
    </citation>
    <scope>NUCLEOTIDE SEQUENCE</scope>
</reference>
<proteinExistence type="predicted"/>
<sequence length="52" mass="6172">MYDEVAFGVCGPDIEQVDAHVIKINREIGIDHRRRMREHNVREIKVRPLFVN</sequence>
<organism evidence="1">
    <name type="scientific">freshwater metagenome</name>
    <dbReference type="NCBI Taxonomy" id="449393"/>
    <lineage>
        <taxon>unclassified sequences</taxon>
        <taxon>metagenomes</taxon>
        <taxon>ecological metagenomes</taxon>
    </lineage>
</organism>
<gene>
    <name evidence="1" type="ORF">UFOPK3010_00127</name>
</gene>
<name>A0A6J6XGS4_9ZZZZ</name>
<dbReference type="EMBL" id="CAFAAM010000008">
    <property type="protein sequence ID" value="CAB4793177.1"/>
    <property type="molecule type" value="Genomic_DNA"/>
</dbReference>
<protein>
    <submittedName>
        <fullName evidence="1">Unannotated protein</fullName>
    </submittedName>
</protein>
<dbReference type="AlphaFoldDB" id="A0A6J6XGS4"/>